<dbReference type="AlphaFoldDB" id="A0A4Z1FWA6"/>
<dbReference type="EMBL" id="PQXI01000040">
    <property type="protein sequence ID" value="TGO27580.1"/>
    <property type="molecule type" value="Genomic_DNA"/>
</dbReference>
<accession>A0A4Z1FWA6</accession>
<keyword evidence="2" id="KW-1185">Reference proteome</keyword>
<evidence type="ECO:0000313" key="1">
    <source>
        <dbReference type="EMBL" id="TGO27580.1"/>
    </source>
</evidence>
<organism evidence="1 2">
    <name type="scientific">Botrytis paeoniae</name>
    <dbReference type="NCBI Taxonomy" id="278948"/>
    <lineage>
        <taxon>Eukaryota</taxon>
        <taxon>Fungi</taxon>
        <taxon>Dikarya</taxon>
        <taxon>Ascomycota</taxon>
        <taxon>Pezizomycotina</taxon>
        <taxon>Leotiomycetes</taxon>
        <taxon>Helotiales</taxon>
        <taxon>Sclerotiniaceae</taxon>
        <taxon>Botrytis</taxon>
    </lineage>
</organism>
<gene>
    <name evidence="1" type="ORF">BPAE_0040g00610</name>
</gene>
<sequence length="164" mass="18601">MATIAHVITSSVEIIVHSGMVRNIRAASLRVFFNSLLFSYILKDTSLSYTAVLEVRSFRFSPVLKRQTAKILSPDYDTDLCSRQLIDSSMGWAEKALRIVQTKRDMPIVRRYMMIQIQILHNLLSHVAVRHSVRVFGKSDLPNGPIYSDKAFSRENANGPFLVS</sequence>
<name>A0A4Z1FWA6_9HELO</name>
<comment type="caution">
    <text evidence="1">The sequence shown here is derived from an EMBL/GenBank/DDBJ whole genome shotgun (WGS) entry which is preliminary data.</text>
</comment>
<proteinExistence type="predicted"/>
<evidence type="ECO:0000313" key="2">
    <source>
        <dbReference type="Proteomes" id="UP000297910"/>
    </source>
</evidence>
<protein>
    <submittedName>
        <fullName evidence="1">Uncharacterized protein</fullName>
    </submittedName>
</protein>
<dbReference type="Proteomes" id="UP000297910">
    <property type="component" value="Unassembled WGS sequence"/>
</dbReference>
<reference evidence="1 2" key="1">
    <citation type="submission" date="2017-12" db="EMBL/GenBank/DDBJ databases">
        <title>Comparative genomics of Botrytis spp.</title>
        <authorList>
            <person name="Valero-Jimenez C.A."/>
            <person name="Tapia P."/>
            <person name="Veloso J."/>
            <person name="Silva-Moreno E."/>
            <person name="Staats M."/>
            <person name="Valdes J.H."/>
            <person name="Van Kan J.A.L."/>
        </authorList>
    </citation>
    <scope>NUCLEOTIDE SEQUENCE [LARGE SCALE GENOMIC DNA]</scope>
    <source>
        <strain evidence="1 2">Bp0003</strain>
    </source>
</reference>